<organism evidence="8 9">
    <name type="scientific">Cryoendolithus antarcticus</name>
    <dbReference type="NCBI Taxonomy" id="1507870"/>
    <lineage>
        <taxon>Eukaryota</taxon>
        <taxon>Fungi</taxon>
        <taxon>Dikarya</taxon>
        <taxon>Ascomycota</taxon>
        <taxon>Pezizomycotina</taxon>
        <taxon>Dothideomycetes</taxon>
        <taxon>Dothideomycetidae</taxon>
        <taxon>Cladosporiales</taxon>
        <taxon>Cladosporiaceae</taxon>
        <taxon>Cryoendolithus</taxon>
    </lineage>
</organism>
<dbReference type="STRING" id="1507870.A0A1V8SBH6"/>
<gene>
    <name evidence="8" type="ORF">B0A48_17065</name>
</gene>
<dbReference type="PANTHER" id="PTHR37543">
    <property type="entry name" value="CCCH ZINC FINGER DNA BINDING PROTEIN (AFU_ORTHOLOGUE AFUA_5G12760)"/>
    <property type="match status" value="1"/>
</dbReference>
<feature type="zinc finger region" description="C3H1-type" evidence="4">
    <location>
        <begin position="279"/>
        <end position="306"/>
    </location>
</feature>
<keyword evidence="1 4" id="KW-0479">Metal-binding</keyword>
<name>A0A1V8SBH6_9PEZI</name>
<dbReference type="GO" id="GO:0008270">
    <property type="term" value="F:zinc ion binding"/>
    <property type="evidence" value="ECO:0007669"/>
    <property type="project" value="UniProtKB-KW"/>
</dbReference>
<dbReference type="AlphaFoldDB" id="A0A1V8SBH6"/>
<dbReference type="Gene3D" id="4.10.1000.10">
    <property type="entry name" value="Zinc finger, CCCH-type"/>
    <property type="match status" value="1"/>
</dbReference>
<keyword evidence="3 4" id="KW-0862">Zinc</keyword>
<dbReference type="InterPro" id="IPR057654">
    <property type="entry name" value="Znf-CCCH_tandem"/>
</dbReference>
<dbReference type="InterPro" id="IPR036855">
    <property type="entry name" value="Znf_CCCH_sf"/>
</dbReference>
<evidence type="ECO:0000256" key="5">
    <source>
        <dbReference type="SAM" id="Coils"/>
    </source>
</evidence>
<dbReference type="PANTHER" id="PTHR37543:SF1">
    <property type="entry name" value="CCCH ZINC FINGER DNA BINDING PROTEIN (AFU_ORTHOLOGUE AFUA_5G12760)"/>
    <property type="match status" value="1"/>
</dbReference>
<evidence type="ECO:0000256" key="3">
    <source>
        <dbReference type="ARBA" id="ARBA00022833"/>
    </source>
</evidence>
<feature type="domain" description="C3H1-type" evidence="7">
    <location>
        <begin position="279"/>
        <end position="306"/>
    </location>
</feature>
<dbReference type="OrthoDB" id="2270193at2759"/>
<feature type="region of interest" description="Disordered" evidence="6">
    <location>
        <begin position="371"/>
        <end position="393"/>
    </location>
</feature>
<dbReference type="SUPFAM" id="SSF90229">
    <property type="entry name" value="CCCH zinc finger"/>
    <property type="match status" value="1"/>
</dbReference>
<dbReference type="Pfam" id="PF25543">
    <property type="entry name" value="zf-CCCH_tandem"/>
    <property type="match status" value="1"/>
</dbReference>
<comment type="caution">
    <text evidence="8">The sequence shown here is derived from an EMBL/GenBank/DDBJ whole genome shotgun (WGS) entry which is preliminary data.</text>
</comment>
<dbReference type="Pfam" id="PF25542">
    <property type="entry name" value="zf-CCCH_12"/>
    <property type="match status" value="1"/>
</dbReference>
<evidence type="ECO:0000313" key="8">
    <source>
        <dbReference type="EMBL" id="OQN96492.1"/>
    </source>
</evidence>
<keyword evidence="2 4" id="KW-0863">Zinc-finger</keyword>
<sequence length="582" mass="64360">MLTESELDISSKAVRDVLQSHATLVEEYRRLKSDYEEERDARERYKKLAKSSTSDKGSPFVVVLVDGDHYIFNNDLISGGADGGKRAAQLLNQAVLESLRNTGLEHCCVVVRIYANVSALSRGLSKLRLAGPEKRSIAPLVANFNASNDLFDFIDAGELEGSAASKIGATLRFFDANRQCQHIYFAGCHNAGYINDVSASAKDRITLVRNHAFQHRFHELGMRVEEFRKVFRSTPLESTDSSTDSQGTKSAPSHHPAQTKTAVAEPHAIQRSMPHRTVQRSMPPCAFYQKGTCKNGDSCKFPHVKIDTKEALSANWRPALNSKEDTRFTSSADNDFMRGNRRTTEQAVNGASNLAEDFTSLPDNDEIPLGKIPVNSKNQRLDPQHPSCTPEDRRECNERIGRHKLCNKYHLNDTCTDSACEYDHRPISDGMRAHLKSVASGQPCKRKGECRYLDCILGHVCQRADCTRRGGKAFCKLPMAAHYLDMYVAHYVDGTSKTNLIDVDSSSYYQTSRSQSPVQGDGDANGDSVEGITKADLARYFNRGNKLPDLTANGGGEISSHMDPESDDEKAGAGIDASQIPW</sequence>
<dbReference type="Proteomes" id="UP000192596">
    <property type="component" value="Unassembled WGS sequence"/>
</dbReference>
<dbReference type="Pfam" id="PF00642">
    <property type="entry name" value="zf-CCCH"/>
    <property type="match status" value="1"/>
</dbReference>
<keyword evidence="9" id="KW-1185">Reference proteome</keyword>
<evidence type="ECO:0000259" key="7">
    <source>
        <dbReference type="PROSITE" id="PS50103"/>
    </source>
</evidence>
<accession>A0A1V8SBH6</accession>
<feature type="region of interest" description="Disordered" evidence="6">
    <location>
        <begin position="545"/>
        <end position="582"/>
    </location>
</feature>
<dbReference type="Pfam" id="PF25540">
    <property type="entry name" value="DUF7923"/>
    <property type="match status" value="1"/>
</dbReference>
<feature type="region of interest" description="Disordered" evidence="6">
    <location>
        <begin position="235"/>
        <end position="266"/>
    </location>
</feature>
<evidence type="ECO:0000256" key="6">
    <source>
        <dbReference type="SAM" id="MobiDB-lite"/>
    </source>
</evidence>
<feature type="coiled-coil region" evidence="5">
    <location>
        <begin position="18"/>
        <end position="48"/>
    </location>
</feature>
<feature type="compositionally biased region" description="Polar residues" evidence="6">
    <location>
        <begin position="235"/>
        <end position="261"/>
    </location>
</feature>
<evidence type="ECO:0000256" key="1">
    <source>
        <dbReference type="ARBA" id="ARBA00022723"/>
    </source>
</evidence>
<evidence type="ECO:0000256" key="4">
    <source>
        <dbReference type="PROSITE-ProRule" id="PRU00723"/>
    </source>
</evidence>
<keyword evidence="5" id="KW-0175">Coiled coil</keyword>
<dbReference type="PROSITE" id="PS50103">
    <property type="entry name" value="ZF_C3H1"/>
    <property type="match status" value="1"/>
</dbReference>
<evidence type="ECO:0000313" key="9">
    <source>
        <dbReference type="Proteomes" id="UP000192596"/>
    </source>
</evidence>
<dbReference type="EMBL" id="NAJO01000065">
    <property type="protein sequence ID" value="OQN96492.1"/>
    <property type="molecule type" value="Genomic_DNA"/>
</dbReference>
<dbReference type="SMART" id="SM00356">
    <property type="entry name" value="ZnF_C3H1"/>
    <property type="match status" value="2"/>
</dbReference>
<dbReference type="InterPro" id="IPR000571">
    <property type="entry name" value="Znf_CCCH"/>
</dbReference>
<reference evidence="9" key="1">
    <citation type="submission" date="2017-03" db="EMBL/GenBank/DDBJ databases">
        <title>Genomes of endolithic fungi from Antarctica.</title>
        <authorList>
            <person name="Coleine C."/>
            <person name="Masonjones S."/>
            <person name="Stajich J.E."/>
        </authorList>
    </citation>
    <scope>NUCLEOTIDE SEQUENCE [LARGE SCALE GENOMIC DNA]</scope>
    <source>
        <strain evidence="9">CCFEE 5527</strain>
    </source>
</reference>
<dbReference type="InterPro" id="IPR057683">
    <property type="entry name" value="DUF7923"/>
</dbReference>
<protein>
    <recommendedName>
        <fullName evidence="7">C3H1-type domain-containing protein</fullName>
    </recommendedName>
</protein>
<dbReference type="InParanoid" id="A0A1V8SBH6"/>
<proteinExistence type="predicted"/>
<evidence type="ECO:0000256" key="2">
    <source>
        <dbReference type="ARBA" id="ARBA00022771"/>
    </source>
</evidence>